<dbReference type="InterPro" id="IPR050111">
    <property type="entry name" value="C-type_lectin/snaclec_domain"/>
</dbReference>
<comment type="caution">
    <text evidence="2">The sequence shown here is derived from an EMBL/GenBank/DDBJ whole genome shotgun (WGS) entry which is preliminary data.</text>
</comment>
<reference evidence="2 3" key="1">
    <citation type="journal article" date="2017" name="Curr. Biol.">
        <title>Genome architecture and evolution of a unichromosomal asexual nematode.</title>
        <authorList>
            <person name="Fradin H."/>
            <person name="Zegar C."/>
            <person name="Gutwein M."/>
            <person name="Lucas J."/>
            <person name="Kovtun M."/>
            <person name="Corcoran D."/>
            <person name="Baugh L.R."/>
            <person name="Kiontke K."/>
            <person name="Gunsalus K."/>
            <person name="Fitch D.H."/>
            <person name="Piano F."/>
        </authorList>
    </citation>
    <scope>NUCLEOTIDE SEQUENCE [LARGE SCALE GENOMIC DNA]</scope>
    <source>
        <strain evidence="2">PF1309</strain>
    </source>
</reference>
<name>A0A2A2LEW5_9BILA</name>
<proteinExistence type="predicted"/>
<dbReference type="Pfam" id="PF00059">
    <property type="entry name" value="Lectin_C"/>
    <property type="match status" value="3"/>
</dbReference>
<organism evidence="2 3">
    <name type="scientific">Diploscapter pachys</name>
    <dbReference type="NCBI Taxonomy" id="2018661"/>
    <lineage>
        <taxon>Eukaryota</taxon>
        <taxon>Metazoa</taxon>
        <taxon>Ecdysozoa</taxon>
        <taxon>Nematoda</taxon>
        <taxon>Chromadorea</taxon>
        <taxon>Rhabditida</taxon>
        <taxon>Rhabditina</taxon>
        <taxon>Rhabditomorpha</taxon>
        <taxon>Rhabditoidea</taxon>
        <taxon>Rhabditidae</taxon>
        <taxon>Diploscapter</taxon>
    </lineage>
</organism>
<dbReference type="Gene3D" id="3.10.100.10">
    <property type="entry name" value="Mannose-Binding Protein A, subunit A"/>
    <property type="match status" value="3"/>
</dbReference>
<dbReference type="EMBL" id="LIAE01006821">
    <property type="protein sequence ID" value="PAV84752.1"/>
    <property type="molecule type" value="Genomic_DNA"/>
</dbReference>
<dbReference type="PANTHER" id="PTHR22803">
    <property type="entry name" value="MANNOSE, PHOSPHOLIPASE, LECTIN RECEPTOR RELATED"/>
    <property type="match status" value="1"/>
</dbReference>
<dbReference type="CDD" id="cd00037">
    <property type="entry name" value="CLECT"/>
    <property type="match status" value="3"/>
</dbReference>
<dbReference type="InterPro" id="IPR016186">
    <property type="entry name" value="C-type_lectin-like/link_sf"/>
</dbReference>
<dbReference type="AlphaFoldDB" id="A0A2A2LEW5"/>
<feature type="domain" description="C-type lectin" evidence="1">
    <location>
        <begin position="103"/>
        <end position="183"/>
    </location>
</feature>
<sequence length="306" mass="35251">MNCYHFSNFYYTFADAEKFCASRSHHLVSIHSQFDNQFISNEAAKQYGWSQFITTYFIGLTSQNSTDGKTFTWIDMSPYNFNAWAQAHSSSLNLREKLIHFLVDDGCYYFNKQSESFSLAESACTKRTMHLASIHSSFENSFVRSQADKVFGGSTDFYIGLTSEGSLDGMIFKWTDDSSLFCYFFLKENYNFHEAEQFCNDHGGHLTSILNQFENNFVRAGANQYFGITEFDVCYIGLTSLNSTDGKTYSWLDGNALDFNHWERGEPKDFVKNKCAVMRIYDGSWMTNDCVEKFPIVCKSPNKDKK</sequence>
<dbReference type="Proteomes" id="UP000218231">
    <property type="component" value="Unassembled WGS sequence"/>
</dbReference>
<dbReference type="InterPro" id="IPR016187">
    <property type="entry name" value="CTDL_fold"/>
</dbReference>
<evidence type="ECO:0000313" key="3">
    <source>
        <dbReference type="Proteomes" id="UP000218231"/>
    </source>
</evidence>
<accession>A0A2A2LEW5</accession>
<dbReference type="SUPFAM" id="SSF56436">
    <property type="entry name" value="C-type lectin-like"/>
    <property type="match status" value="3"/>
</dbReference>
<evidence type="ECO:0000313" key="2">
    <source>
        <dbReference type="EMBL" id="PAV84752.1"/>
    </source>
</evidence>
<feature type="domain" description="C-type lectin" evidence="1">
    <location>
        <begin position="1"/>
        <end position="108"/>
    </location>
</feature>
<dbReference type="SMART" id="SM00034">
    <property type="entry name" value="CLECT"/>
    <property type="match status" value="2"/>
</dbReference>
<dbReference type="PROSITE" id="PS50041">
    <property type="entry name" value="C_TYPE_LECTIN_2"/>
    <property type="match status" value="3"/>
</dbReference>
<evidence type="ECO:0000259" key="1">
    <source>
        <dbReference type="PROSITE" id="PS50041"/>
    </source>
</evidence>
<dbReference type="OrthoDB" id="5877732at2759"/>
<gene>
    <name evidence="2" type="ORF">WR25_13682</name>
</gene>
<keyword evidence="3" id="KW-1185">Reference proteome</keyword>
<dbReference type="STRING" id="2018661.A0A2A2LEW5"/>
<protein>
    <recommendedName>
        <fullName evidence="1">C-type lectin domain-containing protein</fullName>
    </recommendedName>
</protein>
<dbReference type="InterPro" id="IPR001304">
    <property type="entry name" value="C-type_lectin-like"/>
</dbReference>
<feature type="domain" description="C-type lectin" evidence="1">
    <location>
        <begin position="182"/>
        <end position="299"/>
    </location>
</feature>